<dbReference type="PANTHER" id="PTHR22572">
    <property type="entry name" value="SUGAR-1-PHOSPHATE GUANYL TRANSFERASE"/>
    <property type="match status" value="1"/>
</dbReference>
<evidence type="ECO:0000259" key="1">
    <source>
        <dbReference type="Pfam" id="PF00483"/>
    </source>
</evidence>
<dbReference type="InterPro" id="IPR050486">
    <property type="entry name" value="Mannose-1P_guanyltransferase"/>
</dbReference>
<protein>
    <recommendedName>
        <fullName evidence="1">Nucleotidyl transferase domain-containing protein</fullName>
    </recommendedName>
</protein>
<feature type="domain" description="Nucleotidyl transferase" evidence="1">
    <location>
        <begin position="2"/>
        <end position="248"/>
    </location>
</feature>
<accession>A0A1G1ZR85</accession>
<dbReference type="CDD" id="cd04181">
    <property type="entry name" value="NTP_transferase"/>
    <property type="match status" value="1"/>
</dbReference>
<evidence type="ECO:0000313" key="3">
    <source>
        <dbReference type="Proteomes" id="UP000177942"/>
    </source>
</evidence>
<proteinExistence type="predicted"/>
<dbReference type="Proteomes" id="UP000177942">
    <property type="component" value="Unassembled WGS sequence"/>
</dbReference>
<dbReference type="SUPFAM" id="SSF53448">
    <property type="entry name" value="Nucleotide-diphospho-sugar transferases"/>
    <property type="match status" value="1"/>
</dbReference>
<reference evidence="2 3" key="1">
    <citation type="journal article" date="2016" name="Nat. Commun.">
        <title>Thousands of microbial genomes shed light on interconnected biogeochemical processes in an aquifer system.</title>
        <authorList>
            <person name="Anantharaman K."/>
            <person name="Brown C.T."/>
            <person name="Hug L.A."/>
            <person name="Sharon I."/>
            <person name="Castelle C.J."/>
            <person name="Probst A.J."/>
            <person name="Thomas B.C."/>
            <person name="Singh A."/>
            <person name="Wilkins M.J."/>
            <person name="Karaoz U."/>
            <person name="Brodie E.L."/>
            <person name="Williams K.H."/>
            <person name="Hubbard S.S."/>
            <person name="Banfield J.F."/>
        </authorList>
    </citation>
    <scope>NUCLEOTIDE SEQUENCE [LARGE SCALE GENOMIC DNA]</scope>
</reference>
<dbReference type="InterPro" id="IPR005835">
    <property type="entry name" value="NTP_transferase_dom"/>
</dbReference>
<dbReference type="AlphaFoldDB" id="A0A1G1ZR85"/>
<dbReference type="EMBL" id="MHJJ01000002">
    <property type="protein sequence ID" value="OGY66347.1"/>
    <property type="molecule type" value="Genomic_DNA"/>
</dbReference>
<name>A0A1G1ZR85_9BACT</name>
<dbReference type="InterPro" id="IPR029044">
    <property type="entry name" value="Nucleotide-diphossugar_trans"/>
</dbReference>
<dbReference type="Pfam" id="PF00483">
    <property type="entry name" value="NTP_transferase"/>
    <property type="match status" value="1"/>
</dbReference>
<dbReference type="STRING" id="1798407.A3A16_00350"/>
<sequence length="252" mass="28887">MKGVILAGGLGTRLYPVTLEMPKPLITVKRKPIINHLLELFSRHGVTESFVIINKDHQDDYQWWQRRYLDELPIPARIKIEPRPLGTFGGLKYLREELKDSFVLSNGDELKDFHLGDLIKSHKNNSEKPLATIALVKVPNPSDYGVPVLKGNRIIEFLEKPKNSMSGYRKSGGLTISQKLNLDQPSYISSGLYILEPEVFDYADWPRGFLMIEKDIFPKLAAAGKLAGYKIKNGRWFDCGTFERWEKAIREW</sequence>
<dbReference type="Gene3D" id="3.90.550.10">
    <property type="entry name" value="Spore Coat Polysaccharide Biosynthesis Protein SpsA, Chain A"/>
    <property type="match status" value="1"/>
</dbReference>
<organism evidence="2 3">
    <name type="scientific">Candidatus Harrisonbacteria bacterium RIFCSPLOWO2_01_FULL_44_18</name>
    <dbReference type="NCBI Taxonomy" id="1798407"/>
    <lineage>
        <taxon>Bacteria</taxon>
        <taxon>Candidatus Harrisoniibacteriota</taxon>
    </lineage>
</organism>
<evidence type="ECO:0000313" key="2">
    <source>
        <dbReference type="EMBL" id="OGY66347.1"/>
    </source>
</evidence>
<gene>
    <name evidence="2" type="ORF">A3A16_00350</name>
</gene>
<comment type="caution">
    <text evidence="2">The sequence shown here is derived from an EMBL/GenBank/DDBJ whole genome shotgun (WGS) entry which is preliminary data.</text>
</comment>